<dbReference type="InterPro" id="IPR012577">
    <property type="entry name" value="NIPSNAP"/>
</dbReference>
<dbReference type="SUPFAM" id="SSF54909">
    <property type="entry name" value="Dimeric alpha+beta barrel"/>
    <property type="match status" value="1"/>
</dbReference>
<gene>
    <name evidence="3" type="ORF">HX876_27970</name>
</gene>
<evidence type="ECO:0000313" key="4">
    <source>
        <dbReference type="Proteomes" id="UP000520592"/>
    </source>
</evidence>
<sequence>MIVEQRTYKIRNGHMAKYLQLIKEQGISIQQPILGQLIGYFTTEIGPLSQIVHIWAYESLEDRAVRRAKLASDPAWKDFLPKISELIESAENKILIPTEFSPLK</sequence>
<dbReference type="RefSeq" id="WP_177058643.1">
    <property type="nucleotide sequence ID" value="NZ_JACAPS010000020.1"/>
</dbReference>
<protein>
    <submittedName>
        <fullName evidence="3">NIPSNAP family protein</fullName>
    </submittedName>
</protein>
<comment type="similarity">
    <text evidence="1">Belongs to the NipSnap family.</text>
</comment>
<proteinExistence type="inferred from homology"/>
<dbReference type="Pfam" id="PF07978">
    <property type="entry name" value="NIPSNAP"/>
    <property type="match status" value="1"/>
</dbReference>
<comment type="caution">
    <text evidence="3">The sequence shown here is derived from an EMBL/GenBank/DDBJ whole genome shotgun (WGS) entry which is preliminary data.</text>
</comment>
<dbReference type="AlphaFoldDB" id="A0A7Y8CN00"/>
<dbReference type="PANTHER" id="PTHR21017">
    <property type="entry name" value="NIPSNAP-RELATED"/>
    <property type="match status" value="1"/>
</dbReference>
<dbReference type="EMBL" id="JACAQD010000040">
    <property type="protein sequence ID" value="NWC36215.1"/>
    <property type="molecule type" value="Genomic_DNA"/>
</dbReference>
<accession>A0A7Y8CN00</accession>
<name>A0A7Y8CN00_9PSED</name>
<feature type="domain" description="NIPSNAP" evidence="2">
    <location>
        <begin position="4"/>
        <end position="102"/>
    </location>
</feature>
<dbReference type="PANTHER" id="PTHR21017:SF17">
    <property type="entry name" value="PROTEIN NIPSNAP"/>
    <property type="match status" value="1"/>
</dbReference>
<reference evidence="3 4" key="1">
    <citation type="submission" date="2020-04" db="EMBL/GenBank/DDBJ databases">
        <title>Molecular characterization of pseudomonads from Agaricus bisporus reveal novel blotch 2 pathogens in Western Europe.</title>
        <authorList>
            <person name="Taparia T."/>
            <person name="Krijger M."/>
            <person name="Haynes E."/>
            <person name="Elpinstone J.G."/>
            <person name="Noble R."/>
            <person name="Van Der Wolf J."/>
        </authorList>
    </citation>
    <scope>NUCLEOTIDE SEQUENCE [LARGE SCALE GENOMIC DNA]</scope>
    <source>
        <strain evidence="3 4">IPO3737</strain>
    </source>
</reference>
<dbReference type="Gene3D" id="3.30.70.100">
    <property type="match status" value="1"/>
</dbReference>
<dbReference type="InterPro" id="IPR051557">
    <property type="entry name" value="NipSnap_domain"/>
</dbReference>
<dbReference type="Proteomes" id="UP000520592">
    <property type="component" value="Unassembled WGS sequence"/>
</dbReference>
<evidence type="ECO:0000313" key="3">
    <source>
        <dbReference type="EMBL" id="NWC36215.1"/>
    </source>
</evidence>
<organism evidence="3 4">
    <name type="scientific">Pseudomonas gingeri</name>
    <dbReference type="NCBI Taxonomy" id="117681"/>
    <lineage>
        <taxon>Bacteria</taxon>
        <taxon>Pseudomonadati</taxon>
        <taxon>Pseudomonadota</taxon>
        <taxon>Gammaproteobacteria</taxon>
        <taxon>Pseudomonadales</taxon>
        <taxon>Pseudomonadaceae</taxon>
        <taxon>Pseudomonas</taxon>
    </lineage>
</organism>
<dbReference type="InterPro" id="IPR011008">
    <property type="entry name" value="Dimeric_a/b-barrel"/>
</dbReference>
<evidence type="ECO:0000256" key="1">
    <source>
        <dbReference type="ARBA" id="ARBA00005291"/>
    </source>
</evidence>
<evidence type="ECO:0000259" key="2">
    <source>
        <dbReference type="Pfam" id="PF07978"/>
    </source>
</evidence>